<evidence type="ECO:0000256" key="1">
    <source>
        <dbReference type="SAM" id="MobiDB-lite"/>
    </source>
</evidence>
<dbReference type="Pfam" id="PF10685">
    <property type="entry name" value="KGG"/>
    <property type="match status" value="1"/>
</dbReference>
<evidence type="ECO:0000313" key="3">
    <source>
        <dbReference type="Proteomes" id="UP000248926"/>
    </source>
</evidence>
<gene>
    <name evidence="2" type="ORF">CA260_10980</name>
</gene>
<sequence length="96" mass="10253">MPTQNTSLTPRGFAAMDSERQREISSIGGRAAHAGGHAHRFTSEEARAAGRKGGSAVSRDREHMATIGRRGGRSRSRAKEPDEAPSAAIKEFAHEA</sequence>
<dbReference type="InterPro" id="IPR019626">
    <property type="entry name" value="Stress-induced_KGG_rpt"/>
</dbReference>
<protein>
    <recommendedName>
        <fullName evidence="4">General stress protein</fullName>
    </recommendedName>
</protein>
<proteinExistence type="predicted"/>
<dbReference type="PANTHER" id="PTHR36569">
    <property type="match status" value="1"/>
</dbReference>
<feature type="region of interest" description="Disordered" evidence="1">
    <location>
        <begin position="27"/>
        <end position="96"/>
    </location>
</feature>
<dbReference type="EMBL" id="NFZS01000002">
    <property type="protein sequence ID" value="RAO76213.1"/>
    <property type="molecule type" value="Genomic_DNA"/>
</dbReference>
<accession>A0A328P4G7</accession>
<evidence type="ECO:0008006" key="4">
    <source>
        <dbReference type="Google" id="ProtNLM"/>
    </source>
</evidence>
<comment type="caution">
    <text evidence="2">The sequence shown here is derived from an EMBL/GenBank/DDBJ whole genome shotgun (WGS) entry which is preliminary data.</text>
</comment>
<dbReference type="Proteomes" id="UP000248926">
    <property type="component" value="Unassembled WGS sequence"/>
</dbReference>
<dbReference type="InterPro" id="IPR052590">
    <property type="entry name" value="Stress/Virulence-Domain"/>
</dbReference>
<name>A0A328P4G7_9GAMM</name>
<keyword evidence="3" id="KW-1185">Reference proteome</keyword>
<reference evidence="2 3" key="1">
    <citation type="journal article" date="2018" name="Genet. Mol. Biol.">
        <title>The genome sequence of Dyella jiangningensis FCAV SCS01 from a lignocellulose-decomposing microbial consortium metagenome reveals potential for biotechnological applications.</title>
        <authorList>
            <person name="Desiderato J.G."/>
            <person name="Alvarenga D.O."/>
            <person name="Constancio M.T.L."/>
            <person name="Alves L.M.C."/>
            <person name="Varani A.M."/>
        </authorList>
    </citation>
    <scope>NUCLEOTIDE SEQUENCE [LARGE SCALE GENOMIC DNA]</scope>
    <source>
        <strain evidence="2 3">FCAV SCS01</strain>
    </source>
</reference>
<dbReference type="AlphaFoldDB" id="A0A328P4G7"/>
<evidence type="ECO:0000313" key="2">
    <source>
        <dbReference type="EMBL" id="RAO76213.1"/>
    </source>
</evidence>
<organism evidence="2 3">
    <name type="scientific">Dyella jiangningensis</name>
    <dbReference type="NCBI Taxonomy" id="1379159"/>
    <lineage>
        <taxon>Bacteria</taxon>
        <taxon>Pseudomonadati</taxon>
        <taxon>Pseudomonadota</taxon>
        <taxon>Gammaproteobacteria</taxon>
        <taxon>Lysobacterales</taxon>
        <taxon>Rhodanobacteraceae</taxon>
        <taxon>Dyella</taxon>
    </lineage>
</organism>
<dbReference type="PANTHER" id="PTHR36569:SF5">
    <property type="entry name" value="CONIDIATION-SPECIFIC PROTEIN 10 (EUROFUNG)"/>
    <property type="match status" value="1"/>
</dbReference>